<name>A0A0H5QE05_NEIMI</name>
<sequence>MDRIRDILREMPNLMFLKMVRNETKIKRCHLNGFQTAFECLSPRTLHHNHTDGKKAAFESGFRNFWSE</sequence>
<dbReference type="AlphaFoldDB" id="A0A0H5QE05"/>
<reference evidence="1 2" key="1">
    <citation type="submission" date="2014-11" db="EMBL/GenBank/DDBJ databases">
        <authorList>
            <person name="Diene M.Seydina."/>
        </authorList>
    </citation>
    <scope>NUCLEOTIDE SEQUENCE [LARGE SCALE GENOMIC DNA]</scope>
    <source>
        <strain evidence="1 2">Neisseria meningitidis CHUV</strain>
    </source>
</reference>
<dbReference type="EMBL" id="CVTF01000072">
    <property type="protein sequence ID" value="CRY99480.1"/>
    <property type="molecule type" value="Genomic_DNA"/>
</dbReference>
<accession>A0A0H5QE05</accession>
<protein>
    <submittedName>
        <fullName evidence="1">Uncharacterized protein</fullName>
    </submittedName>
</protein>
<dbReference type="Proteomes" id="UP000182715">
    <property type="component" value="Unassembled WGS sequence"/>
</dbReference>
<proteinExistence type="predicted"/>
<organism evidence="1 2">
    <name type="scientific">Neisseria meningitidis serogroup B</name>
    <dbReference type="NCBI Taxonomy" id="491"/>
    <lineage>
        <taxon>Bacteria</taxon>
        <taxon>Pseudomonadati</taxon>
        <taxon>Pseudomonadota</taxon>
        <taxon>Betaproteobacteria</taxon>
        <taxon>Neisseriales</taxon>
        <taxon>Neisseriaceae</taxon>
        <taxon>Neisseria</taxon>
    </lineage>
</organism>
<evidence type="ECO:0000313" key="1">
    <source>
        <dbReference type="EMBL" id="CRY99480.1"/>
    </source>
</evidence>
<evidence type="ECO:0000313" key="2">
    <source>
        <dbReference type="Proteomes" id="UP000182715"/>
    </source>
</evidence>